<keyword evidence="2" id="KW-0238">DNA-binding</keyword>
<dbReference type="PRINTS" id="PR00032">
    <property type="entry name" value="HTHARAC"/>
</dbReference>
<dbReference type="InterPro" id="IPR018062">
    <property type="entry name" value="HTH_AraC-typ_CS"/>
</dbReference>
<protein>
    <submittedName>
        <fullName evidence="5">AraC family transcriptional regulator</fullName>
    </submittedName>
</protein>
<name>A0ABT5ZW31_9ACTN</name>
<comment type="caution">
    <text evidence="5">The sequence shown here is derived from an EMBL/GenBank/DDBJ whole genome shotgun (WGS) entry which is preliminary data.</text>
</comment>
<dbReference type="RefSeq" id="WP_276096182.1">
    <property type="nucleotide sequence ID" value="NZ_JARJBC010000024.1"/>
</dbReference>
<gene>
    <name evidence="5" type="ORF">P3G67_29325</name>
</gene>
<dbReference type="Gene3D" id="1.10.10.60">
    <property type="entry name" value="Homeodomain-like"/>
    <property type="match status" value="2"/>
</dbReference>
<dbReference type="InterPro" id="IPR009594">
    <property type="entry name" value="Tscrpt_reg_HTH_AraC_N"/>
</dbReference>
<dbReference type="PANTHER" id="PTHR43436">
    <property type="entry name" value="ARAC-FAMILY TRANSCRIPTIONAL REGULATOR"/>
    <property type="match status" value="1"/>
</dbReference>
<dbReference type="PROSITE" id="PS01124">
    <property type="entry name" value="HTH_ARAC_FAMILY_2"/>
    <property type="match status" value="1"/>
</dbReference>
<proteinExistence type="predicted"/>
<dbReference type="PROSITE" id="PS00041">
    <property type="entry name" value="HTH_ARAC_FAMILY_1"/>
    <property type="match status" value="1"/>
</dbReference>
<dbReference type="InterPro" id="IPR018060">
    <property type="entry name" value="HTH_AraC"/>
</dbReference>
<evidence type="ECO:0000313" key="5">
    <source>
        <dbReference type="EMBL" id="MDF3293243.1"/>
    </source>
</evidence>
<dbReference type="Proteomes" id="UP001216579">
    <property type="component" value="Unassembled WGS sequence"/>
</dbReference>
<evidence type="ECO:0000256" key="3">
    <source>
        <dbReference type="ARBA" id="ARBA00023163"/>
    </source>
</evidence>
<evidence type="ECO:0000259" key="4">
    <source>
        <dbReference type="PROSITE" id="PS01124"/>
    </source>
</evidence>
<sequence length="318" mass="35736">MTAVPQPLQETLTSGDLVSEIRSRTPHIGGNPGGWPGLTLYRYTQPTAPQWEEVKSLSLCVIAQGRKCVVSAGRPHYYDPFNYLVLSSSQHFTAEILEATQDKPFLSLVLQIDPTLVRRVSSDILDRRAVPFQPKLHGTPEPVFVSPLDCALMSATIRFLQATHTGADRRVLAPLYLREMVYRVLQAEQYERLIEIAATEVVSNPVSDVISYVQRNMSEPLTVSDMAEQVAMSPSAFSHLFREVTGKSPYQFVKEMRLNRARDLLIDRQMSVTKVSRAVGYASTSHFINEFRDRFGATPRAYCDLQRISRELGSRNSG</sequence>
<dbReference type="Pfam" id="PF12833">
    <property type="entry name" value="HTH_18"/>
    <property type="match status" value="1"/>
</dbReference>
<dbReference type="SUPFAM" id="SSF46689">
    <property type="entry name" value="Homeodomain-like"/>
    <property type="match status" value="2"/>
</dbReference>
<evidence type="ECO:0000256" key="1">
    <source>
        <dbReference type="ARBA" id="ARBA00023015"/>
    </source>
</evidence>
<organism evidence="5 6">
    <name type="scientific">Streptomyces silvisoli</name>
    <dbReference type="NCBI Taxonomy" id="3034235"/>
    <lineage>
        <taxon>Bacteria</taxon>
        <taxon>Bacillati</taxon>
        <taxon>Actinomycetota</taxon>
        <taxon>Actinomycetes</taxon>
        <taxon>Kitasatosporales</taxon>
        <taxon>Streptomycetaceae</taxon>
        <taxon>Streptomyces</taxon>
    </lineage>
</organism>
<dbReference type="InterPro" id="IPR009057">
    <property type="entry name" value="Homeodomain-like_sf"/>
</dbReference>
<keyword evidence="6" id="KW-1185">Reference proteome</keyword>
<accession>A0ABT5ZW31</accession>
<reference evidence="5 6" key="1">
    <citation type="submission" date="2023-03" db="EMBL/GenBank/DDBJ databases">
        <title>Draft genome sequence of Streptomyces sp. RB6PN23 isolated from peat swamp forest in Thailand.</title>
        <authorList>
            <person name="Klaysubun C."/>
            <person name="Duangmal K."/>
        </authorList>
    </citation>
    <scope>NUCLEOTIDE SEQUENCE [LARGE SCALE GENOMIC DNA]</scope>
    <source>
        <strain evidence="5 6">RB6PN23</strain>
    </source>
</reference>
<evidence type="ECO:0000256" key="2">
    <source>
        <dbReference type="ARBA" id="ARBA00023125"/>
    </source>
</evidence>
<dbReference type="SMART" id="SM00342">
    <property type="entry name" value="HTH_ARAC"/>
    <property type="match status" value="1"/>
</dbReference>
<evidence type="ECO:0000313" key="6">
    <source>
        <dbReference type="Proteomes" id="UP001216579"/>
    </source>
</evidence>
<dbReference type="EMBL" id="JARJBC010000024">
    <property type="protein sequence ID" value="MDF3293243.1"/>
    <property type="molecule type" value="Genomic_DNA"/>
</dbReference>
<dbReference type="InterPro" id="IPR020449">
    <property type="entry name" value="Tscrpt_reg_AraC-type_HTH"/>
</dbReference>
<keyword evidence="3" id="KW-0804">Transcription</keyword>
<dbReference type="Pfam" id="PF06719">
    <property type="entry name" value="AraC_N"/>
    <property type="match status" value="1"/>
</dbReference>
<feature type="domain" description="HTH araC/xylS-type" evidence="4">
    <location>
        <begin position="207"/>
        <end position="305"/>
    </location>
</feature>
<keyword evidence="1" id="KW-0805">Transcription regulation</keyword>
<dbReference type="PANTHER" id="PTHR43436:SF1">
    <property type="entry name" value="TRANSCRIPTIONAL REGULATORY PROTEIN"/>
    <property type="match status" value="1"/>
</dbReference>